<sequence>MKKMMKRWGAHMKVKYALLLLILLIVVAVVYFAVVTYPRSINTTIRGVNFQLGTEHINNVQPETLRIQGSLSTGLNGLQTFKGTITFDNDSIPVPDESRETTIHFDKYGYGPIVYGYIENAGTSAAKPETFSYGVLFTNSDFSSITYLNMNKRGWNGGDGLMFAGPATTRKQALIISNELMKKFLQSFDIGQGSYVLN</sequence>
<keyword evidence="2" id="KW-1185">Reference proteome</keyword>
<dbReference type="EMBL" id="JALIRP010000026">
    <property type="protein sequence ID" value="MCJ8015323.1"/>
    <property type="molecule type" value="Genomic_DNA"/>
</dbReference>
<protein>
    <submittedName>
        <fullName evidence="1">Uncharacterized protein</fullName>
    </submittedName>
</protein>
<gene>
    <name evidence="1" type="ORF">MUG84_27025</name>
</gene>
<name>A0A9X1WUP1_9BACL</name>
<comment type="caution">
    <text evidence="1">The sequence shown here is derived from an EMBL/GenBank/DDBJ whole genome shotgun (WGS) entry which is preliminary data.</text>
</comment>
<organism evidence="1 2">
    <name type="scientific">Paenibacillus mangrovi</name>
    <dbReference type="NCBI Taxonomy" id="2931978"/>
    <lineage>
        <taxon>Bacteria</taxon>
        <taxon>Bacillati</taxon>
        <taxon>Bacillota</taxon>
        <taxon>Bacilli</taxon>
        <taxon>Bacillales</taxon>
        <taxon>Paenibacillaceae</taxon>
        <taxon>Paenibacillus</taxon>
    </lineage>
</organism>
<evidence type="ECO:0000313" key="2">
    <source>
        <dbReference type="Proteomes" id="UP001139347"/>
    </source>
</evidence>
<dbReference type="AlphaFoldDB" id="A0A9X1WUP1"/>
<proteinExistence type="predicted"/>
<dbReference type="Proteomes" id="UP001139347">
    <property type="component" value="Unassembled WGS sequence"/>
</dbReference>
<evidence type="ECO:0000313" key="1">
    <source>
        <dbReference type="EMBL" id="MCJ8015323.1"/>
    </source>
</evidence>
<accession>A0A9X1WUP1</accession>
<reference evidence="1" key="1">
    <citation type="submission" date="2022-04" db="EMBL/GenBank/DDBJ databases">
        <title>Paenibacillus mangrovi sp. nov., a novel endophytic bacterium isolated from bark of Kandelia candel.</title>
        <authorList>
            <person name="Tuo L."/>
        </authorList>
    </citation>
    <scope>NUCLEOTIDE SEQUENCE</scope>
    <source>
        <strain evidence="1">KQZ6P-2</strain>
    </source>
</reference>
<dbReference type="RefSeq" id="WP_244731273.1">
    <property type="nucleotide sequence ID" value="NZ_JALIRP010000026.1"/>
</dbReference>